<evidence type="ECO:0000313" key="1">
    <source>
        <dbReference type="EMBL" id="SMP08864.1"/>
    </source>
</evidence>
<organism evidence="1 2">
    <name type="scientific">Chryseobacterium profundimaris</name>
    <dbReference type="NCBI Taxonomy" id="1387275"/>
    <lineage>
        <taxon>Bacteria</taxon>
        <taxon>Pseudomonadati</taxon>
        <taxon>Bacteroidota</taxon>
        <taxon>Flavobacteriia</taxon>
        <taxon>Flavobacteriales</taxon>
        <taxon>Weeksellaceae</taxon>
        <taxon>Chryseobacterium group</taxon>
        <taxon>Chryseobacterium</taxon>
    </lineage>
</organism>
<evidence type="ECO:0008006" key="3">
    <source>
        <dbReference type="Google" id="ProtNLM"/>
    </source>
</evidence>
<protein>
    <recommendedName>
        <fullName evidence="3">HTH cro/C1-type domain-containing protein</fullName>
    </recommendedName>
</protein>
<dbReference type="Proteomes" id="UP001157960">
    <property type="component" value="Unassembled WGS sequence"/>
</dbReference>
<accession>A0ABY1NG73</accession>
<evidence type="ECO:0000313" key="2">
    <source>
        <dbReference type="Proteomes" id="UP001157960"/>
    </source>
</evidence>
<name>A0ABY1NG73_9FLAO</name>
<gene>
    <name evidence="1" type="ORF">SAMN06264346_1025</name>
</gene>
<comment type="caution">
    <text evidence="1">The sequence shown here is derived from an EMBL/GenBank/DDBJ whole genome shotgun (WGS) entry which is preliminary data.</text>
</comment>
<proteinExistence type="predicted"/>
<dbReference type="EMBL" id="FXTZ01000002">
    <property type="protein sequence ID" value="SMP08864.1"/>
    <property type="molecule type" value="Genomic_DNA"/>
</dbReference>
<keyword evidence="2" id="KW-1185">Reference proteome</keyword>
<dbReference type="RefSeq" id="WP_283421075.1">
    <property type="nucleotide sequence ID" value="NZ_FXTZ01000002.1"/>
</dbReference>
<reference evidence="1 2" key="1">
    <citation type="submission" date="2017-05" db="EMBL/GenBank/DDBJ databases">
        <authorList>
            <person name="Varghese N."/>
            <person name="Submissions S."/>
        </authorList>
    </citation>
    <scope>NUCLEOTIDE SEQUENCE [LARGE SCALE GENOMIC DNA]</scope>
    <source>
        <strain evidence="1 2">DSM 28214</strain>
    </source>
</reference>
<sequence length="70" mass="7811">MQVNQKLTELKNKLPLGAITEIAEKTGLTAKTIDNIFKGKPCRANNLKKLITETENYIKEYESLTGVSSK</sequence>